<proteinExistence type="inferred from homology"/>
<accession>A0A1J4T8N4</accession>
<gene>
    <name evidence="5" type="primary">rpmF</name>
    <name evidence="6" type="ORF">AUJ35_01640</name>
</gene>
<evidence type="ECO:0000256" key="2">
    <source>
        <dbReference type="ARBA" id="ARBA00022980"/>
    </source>
</evidence>
<comment type="caution">
    <text evidence="6">The sequence shown here is derived from an EMBL/GenBank/DDBJ whole genome shotgun (WGS) entry which is preliminary data.</text>
</comment>
<reference evidence="6 7" key="1">
    <citation type="journal article" date="2016" name="Environ. Microbiol.">
        <title>Genomic resolution of a cold subsurface aquifer community provides metabolic insights for novel microbes adapted to high CO concentrations.</title>
        <authorList>
            <person name="Probst A.J."/>
            <person name="Castelle C.J."/>
            <person name="Singh A."/>
            <person name="Brown C.T."/>
            <person name="Anantharaman K."/>
            <person name="Sharon I."/>
            <person name="Hug L.A."/>
            <person name="Burstein D."/>
            <person name="Emerson J.B."/>
            <person name="Thomas B.C."/>
            <person name="Banfield J.F."/>
        </authorList>
    </citation>
    <scope>NUCLEOTIDE SEQUENCE [LARGE SCALE GENOMIC DNA]</scope>
    <source>
        <strain evidence="6">CG1_02_41_21</strain>
    </source>
</reference>
<evidence type="ECO:0000256" key="5">
    <source>
        <dbReference type="HAMAP-Rule" id="MF_00340"/>
    </source>
</evidence>
<dbReference type="InterPro" id="IPR002677">
    <property type="entry name" value="Ribosomal_bL32"/>
</dbReference>
<dbReference type="Pfam" id="PF01783">
    <property type="entry name" value="Ribosomal_L32p"/>
    <property type="match status" value="1"/>
</dbReference>
<dbReference type="EMBL" id="MNUV01000029">
    <property type="protein sequence ID" value="OIO07729.1"/>
    <property type="molecule type" value="Genomic_DNA"/>
</dbReference>
<dbReference type="AlphaFoldDB" id="A0A1J4T8N4"/>
<keyword evidence="3 5" id="KW-0687">Ribonucleoprotein</keyword>
<sequence>MANPKKRKTKSAVGKNRAHLALTKKTLNKCSKCGVAVQPHSVCNFCGSYKGKTVLKVAPKATKTTKAKKK</sequence>
<dbReference type="PANTHER" id="PTHR35534">
    <property type="entry name" value="50S RIBOSOMAL PROTEIN L32"/>
    <property type="match status" value="1"/>
</dbReference>
<dbReference type="SUPFAM" id="SSF57829">
    <property type="entry name" value="Zn-binding ribosomal proteins"/>
    <property type="match status" value="1"/>
</dbReference>
<dbReference type="Proteomes" id="UP000182860">
    <property type="component" value="Unassembled WGS sequence"/>
</dbReference>
<dbReference type="GO" id="GO:0015934">
    <property type="term" value="C:large ribosomal subunit"/>
    <property type="evidence" value="ECO:0007669"/>
    <property type="project" value="InterPro"/>
</dbReference>
<dbReference type="InterPro" id="IPR044957">
    <property type="entry name" value="Ribosomal_bL32_bact"/>
</dbReference>
<dbReference type="NCBIfam" id="TIGR01031">
    <property type="entry name" value="rpmF_bact"/>
    <property type="match status" value="1"/>
</dbReference>
<dbReference type="GO" id="GO:0006412">
    <property type="term" value="P:translation"/>
    <property type="evidence" value="ECO:0007669"/>
    <property type="project" value="UniProtKB-UniRule"/>
</dbReference>
<evidence type="ECO:0000256" key="3">
    <source>
        <dbReference type="ARBA" id="ARBA00023274"/>
    </source>
</evidence>
<dbReference type="HAMAP" id="MF_00340">
    <property type="entry name" value="Ribosomal_bL32"/>
    <property type="match status" value="1"/>
</dbReference>
<dbReference type="InterPro" id="IPR011332">
    <property type="entry name" value="Ribosomal_zn-bd"/>
</dbReference>
<evidence type="ECO:0000313" key="6">
    <source>
        <dbReference type="EMBL" id="OIO07729.1"/>
    </source>
</evidence>
<dbReference type="PANTHER" id="PTHR35534:SF1">
    <property type="entry name" value="LARGE RIBOSOMAL SUBUNIT PROTEIN BL32"/>
    <property type="match status" value="1"/>
</dbReference>
<dbReference type="GO" id="GO:0003735">
    <property type="term" value="F:structural constituent of ribosome"/>
    <property type="evidence" value="ECO:0007669"/>
    <property type="project" value="InterPro"/>
</dbReference>
<keyword evidence="2 5" id="KW-0689">Ribosomal protein</keyword>
<evidence type="ECO:0000256" key="1">
    <source>
        <dbReference type="ARBA" id="ARBA00008560"/>
    </source>
</evidence>
<evidence type="ECO:0000256" key="4">
    <source>
        <dbReference type="ARBA" id="ARBA00035178"/>
    </source>
</evidence>
<organism evidence="6 7">
    <name type="scientific">Candidatus Falkowbacteria bacterium CG1_02_41_21</name>
    <dbReference type="NCBI Taxonomy" id="1805147"/>
    <lineage>
        <taxon>Bacteria</taxon>
        <taxon>Candidatus Falkowiibacteriota</taxon>
    </lineage>
</organism>
<protein>
    <recommendedName>
        <fullName evidence="4 5">Large ribosomal subunit protein bL32</fullName>
    </recommendedName>
</protein>
<name>A0A1J4T8N4_9BACT</name>
<evidence type="ECO:0000313" key="7">
    <source>
        <dbReference type="Proteomes" id="UP000182860"/>
    </source>
</evidence>
<comment type="similarity">
    <text evidence="1 5">Belongs to the bacterial ribosomal protein bL32 family.</text>
</comment>